<feature type="non-terminal residue" evidence="1">
    <location>
        <position position="440"/>
    </location>
</feature>
<evidence type="ECO:0000313" key="1">
    <source>
        <dbReference type="EMBL" id="CAF4129188.1"/>
    </source>
</evidence>
<comment type="caution">
    <text evidence="1">The sequence shown here is derived from an EMBL/GenBank/DDBJ whole genome shotgun (WGS) entry which is preliminary data.</text>
</comment>
<dbReference type="GO" id="GO:0004190">
    <property type="term" value="F:aspartic-type endopeptidase activity"/>
    <property type="evidence" value="ECO:0007669"/>
    <property type="project" value="InterPro"/>
</dbReference>
<proteinExistence type="predicted"/>
<dbReference type="InterPro" id="IPR001969">
    <property type="entry name" value="Aspartic_peptidase_AS"/>
</dbReference>
<dbReference type="CDD" id="cd00303">
    <property type="entry name" value="retropepsin_like"/>
    <property type="match status" value="1"/>
</dbReference>
<protein>
    <submittedName>
        <fullName evidence="1">Uncharacterized protein</fullName>
    </submittedName>
</protein>
<gene>
    <name evidence="1" type="ORF">SMN809_LOCUS18677</name>
</gene>
<name>A0A8S2QZE8_9BILA</name>
<dbReference type="Proteomes" id="UP000676336">
    <property type="component" value="Unassembled WGS sequence"/>
</dbReference>
<dbReference type="Gene3D" id="2.40.70.10">
    <property type="entry name" value="Acid Proteases"/>
    <property type="match status" value="2"/>
</dbReference>
<evidence type="ECO:0000313" key="2">
    <source>
        <dbReference type="Proteomes" id="UP000676336"/>
    </source>
</evidence>
<dbReference type="EMBL" id="CAJOBI010009077">
    <property type="protein sequence ID" value="CAF4129188.1"/>
    <property type="molecule type" value="Genomic_DNA"/>
</dbReference>
<reference evidence="1" key="1">
    <citation type="submission" date="2021-02" db="EMBL/GenBank/DDBJ databases">
        <authorList>
            <person name="Nowell W R."/>
        </authorList>
    </citation>
    <scope>NUCLEOTIDE SEQUENCE</scope>
</reference>
<dbReference type="InterPro" id="IPR021109">
    <property type="entry name" value="Peptidase_aspartic_dom_sf"/>
</dbReference>
<dbReference type="GO" id="GO:0006508">
    <property type="term" value="P:proteolysis"/>
    <property type="evidence" value="ECO:0007669"/>
    <property type="project" value="InterPro"/>
</dbReference>
<organism evidence="1 2">
    <name type="scientific">Rotaria magnacalcarata</name>
    <dbReference type="NCBI Taxonomy" id="392030"/>
    <lineage>
        <taxon>Eukaryota</taxon>
        <taxon>Metazoa</taxon>
        <taxon>Spiralia</taxon>
        <taxon>Gnathifera</taxon>
        <taxon>Rotifera</taxon>
        <taxon>Eurotatoria</taxon>
        <taxon>Bdelloidea</taxon>
        <taxon>Philodinida</taxon>
        <taxon>Philodinidae</taxon>
        <taxon>Rotaria</taxon>
    </lineage>
</organism>
<sequence length="440" mass="49972">MTDASKLNHLYHGLKSSLMKDVLREAPATPAEFLDKARHEENLDRLVTTAALHTNDNDTQATNYSNNSVYRSPQSAGAMHYQNSSNMYYKGYYANVYSPRPVYNRFPDPSSSRSPPQVPQSSFNALRYQSRPLRCYLCQKGSNDGSDSHPSRPSVFYSSIHNTYSVQKPNIYHRVVPFSRSYINRNIQKYPTINNSRQDLVKFIEQHHAVNQNIKKSNPSLIFINTLVNGSRLRAMIDTGATHSFITQRALSTLYHSVVPSCDCIAQLGDVFTPLNALVVRTMNTDFILGSDWCTKNAAKIDYEKNQVSICSSRGRTFIPYHKSIECLSLDVKSINVIHIPPRESYTVQAKVELSSADTIYFSPVDAIQSKKSIFMSPSLLHISNYTTYLEVYNPHDYTYTLPMNTLLGRITHTPYQMHSCLLSDTSREYSSLSSQRHIL</sequence>
<dbReference type="PROSITE" id="PS00141">
    <property type="entry name" value="ASP_PROTEASE"/>
    <property type="match status" value="1"/>
</dbReference>
<dbReference type="AlphaFoldDB" id="A0A8S2QZE8"/>
<accession>A0A8S2QZE8</accession>
<dbReference type="Pfam" id="PF08284">
    <property type="entry name" value="RVP_2"/>
    <property type="match status" value="1"/>
</dbReference>
<feature type="non-terminal residue" evidence="1">
    <location>
        <position position="1"/>
    </location>
</feature>
<dbReference type="SUPFAM" id="SSF50630">
    <property type="entry name" value="Acid proteases"/>
    <property type="match status" value="1"/>
</dbReference>